<protein>
    <submittedName>
        <fullName evidence="2">Uncharacterized protein</fullName>
    </submittedName>
</protein>
<evidence type="ECO:0000313" key="2">
    <source>
        <dbReference type="EMBL" id="PIR88130.1"/>
    </source>
</evidence>
<evidence type="ECO:0000313" key="3">
    <source>
        <dbReference type="Proteomes" id="UP000230903"/>
    </source>
</evidence>
<reference evidence="3" key="1">
    <citation type="submission" date="2017-09" db="EMBL/GenBank/DDBJ databases">
        <title>Depth-based differentiation of microbial function through sediment-hosted aquifers and enrichment of novel symbionts in the deep terrestrial subsurface.</title>
        <authorList>
            <person name="Probst A.J."/>
            <person name="Ladd B."/>
            <person name="Jarett J.K."/>
            <person name="Geller-Mcgrath D.E."/>
            <person name="Sieber C.M.K."/>
            <person name="Emerson J.B."/>
            <person name="Anantharaman K."/>
            <person name="Thomas B.C."/>
            <person name="Malmstrom R."/>
            <person name="Stieglmeier M."/>
            <person name="Klingl A."/>
            <person name="Woyke T."/>
            <person name="Ryan C.M."/>
            <person name="Banfield J.F."/>
        </authorList>
    </citation>
    <scope>NUCLEOTIDE SEQUENCE [LARGE SCALE GENOMIC DNA]</scope>
</reference>
<name>A0A2H0UP03_9BACT</name>
<gene>
    <name evidence="2" type="ORF">COU10_00885</name>
</gene>
<dbReference type="Proteomes" id="UP000230903">
    <property type="component" value="Unassembled WGS sequence"/>
</dbReference>
<accession>A0A2H0UP03</accession>
<proteinExistence type="predicted"/>
<organism evidence="2 3">
    <name type="scientific">Candidatus Harrisonbacteria bacterium CG10_big_fil_rev_8_21_14_0_10_45_28</name>
    <dbReference type="NCBI Taxonomy" id="1974586"/>
    <lineage>
        <taxon>Bacteria</taxon>
        <taxon>Candidatus Harrisoniibacteriota</taxon>
    </lineage>
</organism>
<dbReference type="AlphaFoldDB" id="A0A2H0UP03"/>
<comment type="caution">
    <text evidence="2">The sequence shown here is derived from an EMBL/GenBank/DDBJ whole genome shotgun (WGS) entry which is preliminary data.</text>
</comment>
<dbReference type="EMBL" id="PFBC01000015">
    <property type="protein sequence ID" value="PIR88130.1"/>
    <property type="molecule type" value="Genomic_DNA"/>
</dbReference>
<sequence>MAGPSGIEGTRFARPYRPKGRGIEPLRRLRSDEMDNRVTHFASSPVVIKVIPFDPIFLAQKTLLLTRPL</sequence>
<feature type="region of interest" description="Disordered" evidence="1">
    <location>
        <begin position="1"/>
        <end position="24"/>
    </location>
</feature>
<evidence type="ECO:0000256" key="1">
    <source>
        <dbReference type="SAM" id="MobiDB-lite"/>
    </source>
</evidence>